<dbReference type="SUPFAM" id="SSF54523">
    <property type="entry name" value="Pili subunits"/>
    <property type="match status" value="1"/>
</dbReference>
<comment type="subcellular location">
    <subcellularLocation>
        <location evidence="1">Cell outer membrane</location>
        <topology evidence="1">Single-pass membrane protein</topology>
    </subcellularLocation>
    <subcellularLocation>
        <location evidence="2">Periplasm</location>
    </subcellularLocation>
</comment>
<proteinExistence type="predicted"/>
<dbReference type="GO" id="GO:0009279">
    <property type="term" value="C:cell outer membrane"/>
    <property type="evidence" value="ECO:0007669"/>
    <property type="project" value="UniProtKB-SubCell"/>
</dbReference>
<sequence length="169" mass="19070">MKSVQIHSKKKGFSMIELLIVLSIIAALIALIVPIAMNASQKARATEIAKNMKTLADSIERIALTDGVDNNEKIKGIDSLSDVARDVNGSTYHIIYYVTDQVKTFDAYIVHKGNNLFDKVREVLSDASSTTWSDLKSRWSTYTPVYLEDSSLEESDSIIYYKINFYIYQ</sequence>
<dbReference type="Gene3D" id="3.30.700.10">
    <property type="entry name" value="Glycoprotein, Type 4 Pilin"/>
    <property type="match status" value="1"/>
</dbReference>
<dbReference type="GO" id="GO:0042597">
    <property type="term" value="C:periplasmic space"/>
    <property type="evidence" value="ECO:0007669"/>
    <property type="project" value="UniProtKB-SubCell"/>
</dbReference>
<dbReference type="Pfam" id="PF07963">
    <property type="entry name" value="N_methyl"/>
    <property type="match status" value="1"/>
</dbReference>
<evidence type="ECO:0000256" key="2">
    <source>
        <dbReference type="ARBA" id="ARBA00004418"/>
    </source>
</evidence>
<dbReference type="EMBL" id="LS974202">
    <property type="protein sequence ID" value="SSC11515.1"/>
    <property type="molecule type" value="Genomic_DNA"/>
</dbReference>
<keyword evidence="4" id="KW-0998">Cell outer membrane</keyword>
<gene>
    <name evidence="5" type="ORF">MESINF_0066</name>
</gene>
<organism evidence="5 6">
    <name type="scientific">Mesotoga infera</name>
    <dbReference type="NCBI Taxonomy" id="1236046"/>
    <lineage>
        <taxon>Bacteria</taxon>
        <taxon>Thermotogati</taxon>
        <taxon>Thermotogota</taxon>
        <taxon>Thermotogae</taxon>
        <taxon>Kosmotogales</taxon>
        <taxon>Kosmotogaceae</taxon>
        <taxon>Mesotoga</taxon>
    </lineage>
</organism>
<evidence type="ECO:0000256" key="4">
    <source>
        <dbReference type="ARBA" id="ARBA00023237"/>
    </source>
</evidence>
<reference evidence="5 6" key="1">
    <citation type="submission" date="2017-01" db="EMBL/GenBank/DDBJ databases">
        <authorList>
            <person name="Erauso G."/>
        </authorList>
    </citation>
    <scope>NUCLEOTIDE SEQUENCE [LARGE SCALE GENOMIC DNA]</scope>
    <source>
        <strain evidence="5">MESINF1</strain>
    </source>
</reference>
<name>A0A7Z7LD86_9BACT</name>
<evidence type="ECO:0008006" key="7">
    <source>
        <dbReference type="Google" id="ProtNLM"/>
    </source>
</evidence>
<evidence type="ECO:0000313" key="6">
    <source>
        <dbReference type="Proteomes" id="UP000250796"/>
    </source>
</evidence>
<keyword evidence="6" id="KW-1185">Reference proteome</keyword>
<dbReference type="InterPro" id="IPR045584">
    <property type="entry name" value="Pilin-like"/>
</dbReference>
<accession>A0A7Z7LD86</accession>
<dbReference type="InterPro" id="IPR012902">
    <property type="entry name" value="N_methyl_site"/>
</dbReference>
<dbReference type="Proteomes" id="UP000250796">
    <property type="component" value="Chromosome MESINF"/>
</dbReference>
<protein>
    <recommendedName>
        <fullName evidence="7">Prepilin-type N-terminal cleavage/methylation domain-containing protein</fullName>
    </recommendedName>
</protein>
<keyword evidence="3" id="KW-0574">Periplasm</keyword>
<evidence type="ECO:0000256" key="1">
    <source>
        <dbReference type="ARBA" id="ARBA00004203"/>
    </source>
</evidence>
<dbReference type="NCBIfam" id="TIGR02532">
    <property type="entry name" value="IV_pilin_GFxxxE"/>
    <property type="match status" value="1"/>
</dbReference>
<evidence type="ECO:0000256" key="3">
    <source>
        <dbReference type="ARBA" id="ARBA00022764"/>
    </source>
</evidence>
<dbReference type="RefSeq" id="WP_169697976.1">
    <property type="nucleotide sequence ID" value="NZ_LS974202.1"/>
</dbReference>
<keyword evidence="4" id="KW-0472">Membrane</keyword>
<dbReference type="KEGG" id="minf:MESINF_0066"/>
<evidence type="ECO:0000313" key="5">
    <source>
        <dbReference type="EMBL" id="SSC11515.1"/>
    </source>
</evidence>
<dbReference type="AlphaFoldDB" id="A0A7Z7LD86"/>